<gene>
    <name evidence="6" type="ORF">RM698_12155</name>
</gene>
<keyword evidence="7" id="KW-1185">Reference proteome</keyword>
<dbReference type="SUPFAM" id="SSF55811">
    <property type="entry name" value="Nudix"/>
    <property type="match status" value="1"/>
</dbReference>
<dbReference type="PROSITE" id="PS00893">
    <property type="entry name" value="NUDIX_BOX"/>
    <property type="match status" value="1"/>
</dbReference>
<evidence type="ECO:0000256" key="2">
    <source>
        <dbReference type="ARBA" id="ARBA00005582"/>
    </source>
</evidence>
<evidence type="ECO:0000256" key="4">
    <source>
        <dbReference type="RuleBase" id="RU003476"/>
    </source>
</evidence>
<dbReference type="PANTHER" id="PTHR43046">
    <property type="entry name" value="GDP-MANNOSE MANNOSYL HYDROLASE"/>
    <property type="match status" value="1"/>
</dbReference>
<organism evidence="6 7">
    <name type="scientific">Streptomyces evansiae</name>
    <dbReference type="NCBI Taxonomy" id="3075535"/>
    <lineage>
        <taxon>Bacteria</taxon>
        <taxon>Bacillati</taxon>
        <taxon>Actinomycetota</taxon>
        <taxon>Actinomycetes</taxon>
        <taxon>Kitasatosporales</taxon>
        <taxon>Streptomycetaceae</taxon>
        <taxon>Streptomyces</taxon>
    </lineage>
</organism>
<comment type="cofactor">
    <cofactor evidence="1">
        <name>Mg(2+)</name>
        <dbReference type="ChEBI" id="CHEBI:18420"/>
    </cofactor>
</comment>
<evidence type="ECO:0000256" key="3">
    <source>
        <dbReference type="ARBA" id="ARBA00022801"/>
    </source>
</evidence>
<keyword evidence="3 4" id="KW-0378">Hydrolase</keyword>
<evidence type="ECO:0000256" key="1">
    <source>
        <dbReference type="ARBA" id="ARBA00001946"/>
    </source>
</evidence>
<dbReference type="Gene3D" id="3.90.79.10">
    <property type="entry name" value="Nucleoside Triphosphate Pyrophosphohydrolase"/>
    <property type="match status" value="1"/>
</dbReference>
<feature type="domain" description="Nudix hydrolase" evidence="5">
    <location>
        <begin position="1"/>
        <end position="136"/>
    </location>
</feature>
<dbReference type="PANTHER" id="PTHR43046:SF16">
    <property type="entry name" value="ADP-RIBOSE PYROPHOSPHATASE YJHB-RELATED"/>
    <property type="match status" value="1"/>
</dbReference>
<dbReference type="PRINTS" id="PR00502">
    <property type="entry name" value="NUDIXFAMILY"/>
</dbReference>
<dbReference type="InterPro" id="IPR020476">
    <property type="entry name" value="Nudix_hydrolase"/>
</dbReference>
<dbReference type="RefSeq" id="WP_010277909.1">
    <property type="nucleotide sequence ID" value="NZ_JAVRET010000023.1"/>
</dbReference>
<comment type="similarity">
    <text evidence="2 4">Belongs to the Nudix hydrolase family.</text>
</comment>
<dbReference type="InterPro" id="IPR015797">
    <property type="entry name" value="NUDIX_hydrolase-like_dom_sf"/>
</dbReference>
<evidence type="ECO:0000259" key="5">
    <source>
        <dbReference type="PROSITE" id="PS51462"/>
    </source>
</evidence>
<dbReference type="Pfam" id="PF00293">
    <property type="entry name" value="NUDIX"/>
    <property type="match status" value="1"/>
</dbReference>
<accession>A0ABU2QZC0</accession>
<dbReference type="InterPro" id="IPR000086">
    <property type="entry name" value="NUDIX_hydrolase_dom"/>
</dbReference>
<comment type="caution">
    <text evidence="6">The sequence shown here is derived from an EMBL/GenBank/DDBJ whole genome shotgun (WGS) entry which is preliminary data.</text>
</comment>
<name>A0ABU2QZC0_9ACTN</name>
<dbReference type="InterPro" id="IPR020084">
    <property type="entry name" value="NUDIX_hydrolase_CS"/>
</dbReference>
<dbReference type="Proteomes" id="UP001183610">
    <property type="component" value="Unassembled WGS sequence"/>
</dbReference>
<protein>
    <submittedName>
        <fullName evidence="6">NUDIX domain-containing protein</fullName>
    </submittedName>
</protein>
<dbReference type="EMBL" id="JAVRET010000023">
    <property type="protein sequence ID" value="MDT0409798.1"/>
    <property type="molecule type" value="Genomic_DNA"/>
</dbReference>
<evidence type="ECO:0000313" key="6">
    <source>
        <dbReference type="EMBL" id="MDT0409798.1"/>
    </source>
</evidence>
<sequence>MTLLVATVIVHDRTSDTLLLIQRGRGNAFGAGLWDLPGGKREPDEPVTETAVREVAEETGVRLRPEALEVAHLVHGRTATTAPDGFLTVVFAAHEWTGTPRNREPEKHARVEWVPASRVPAAFVPGSRAALDGYLGDGPRLTLRGWSG</sequence>
<evidence type="ECO:0000313" key="7">
    <source>
        <dbReference type="Proteomes" id="UP001183610"/>
    </source>
</evidence>
<reference evidence="7" key="1">
    <citation type="submission" date="2023-07" db="EMBL/GenBank/DDBJ databases">
        <title>30 novel species of actinomycetes from the DSMZ collection.</title>
        <authorList>
            <person name="Nouioui I."/>
        </authorList>
    </citation>
    <scope>NUCLEOTIDE SEQUENCE [LARGE SCALE GENOMIC DNA]</scope>
    <source>
        <strain evidence="7">DSM 41979</strain>
    </source>
</reference>
<proteinExistence type="inferred from homology"/>
<dbReference type="PROSITE" id="PS51462">
    <property type="entry name" value="NUDIX"/>
    <property type="match status" value="1"/>
</dbReference>